<keyword evidence="3 8" id="KW-0812">Transmembrane</keyword>
<accession>B8LBV5</accession>
<evidence type="ECO:0000256" key="3">
    <source>
        <dbReference type="ARBA" id="ARBA00022692"/>
    </source>
</evidence>
<evidence type="ECO:0000256" key="5">
    <source>
        <dbReference type="ARBA" id="ARBA00023065"/>
    </source>
</evidence>
<feature type="transmembrane region" description="Helical" evidence="8">
    <location>
        <begin position="63"/>
        <end position="79"/>
    </location>
</feature>
<dbReference type="PaxDb" id="35128-Thaps8728"/>
<dbReference type="RefSeq" id="XP_002296553.1">
    <property type="nucleotide sequence ID" value="XM_002296517.1"/>
</dbReference>
<evidence type="ECO:0000256" key="1">
    <source>
        <dbReference type="ARBA" id="ARBA00004141"/>
    </source>
</evidence>
<proteinExistence type="predicted"/>
<gene>
    <name evidence="9" type="ORF">THAPSDRAFT_8728</name>
</gene>
<evidence type="ECO:0000256" key="6">
    <source>
        <dbReference type="ARBA" id="ARBA00023136"/>
    </source>
</evidence>
<evidence type="ECO:0000313" key="9">
    <source>
        <dbReference type="EMBL" id="EED87249.1"/>
    </source>
</evidence>
<evidence type="ECO:0000256" key="7">
    <source>
        <dbReference type="SAM" id="Coils"/>
    </source>
</evidence>
<keyword evidence="10" id="KW-1185">Reference proteome</keyword>
<keyword evidence="4 8" id="KW-1133">Transmembrane helix</keyword>
<feature type="transmembrane region" description="Helical" evidence="8">
    <location>
        <begin position="390"/>
        <end position="408"/>
    </location>
</feature>
<evidence type="ECO:0000256" key="4">
    <source>
        <dbReference type="ARBA" id="ARBA00022989"/>
    </source>
</evidence>
<organism evidence="9 10">
    <name type="scientific">Thalassiosira pseudonana</name>
    <name type="common">Marine diatom</name>
    <name type="synonym">Cyclotella nana</name>
    <dbReference type="NCBI Taxonomy" id="35128"/>
    <lineage>
        <taxon>Eukaryota</taxon>
        <taxon>Sar</taxon>
        <taxon>Stramenopiles</taxon>
        <taxon>Ochrophyta</taxon>
        <taxon>Bacillariophyta</taxon>
        <taxon>Coscinodiscophyceae</taxon>
        <taxon>Thalassiosirophycidae</taxon>
        <taxon>Thalassiosirales</taxon>
        <taxon>Thalassiosiraceae</taxon>
        <taxon>Thalassiosira</taxon>
    </lineage>
</organism>
<keyword evidence="6 8" id="KW-0472">Membrane</keyword>
<dbReference type="GO" id="GO:0016020">
    <property type="term" value="C:membrane"/>
    <property type="evidence" value="ECO:0007669"/>
    <property type="project" value="UniProtKB-SubCell"/>
</dbReference>
<dbReference type="Proteomes" id="UP000001449">
    <property type="component" value="Chromosome 11"/>
</dbReference>
<reference evidence="9 10" key="1">
    <citation type="journal article" date="2004" name="Science">
        <title>The genome of the diatom Thalassiosira pseudonana: ecology, evolution, and metabolism.</title>
        <authorList>
            <person name="Armbrust E.V."/>
            <person name="Berges J.A."/>
            <person name="Bowler C."/>
            <person name="Green B.R."/>
            <person name="Martinez D."/>
            <person name="Putnam N.H."/>
            <person name="Zhou S."/>
            <person name="Allen A.E."/>
            <person name="Apt K.E."/>
            <person name="Bechner M."/>
            <person name="Brzezinski M.A."/>
            <person name="Chaal B.K."/>
            <person name="Chiovitti A."/>
            <person name="Davis A.K."/>
            <person name="Demarest M.S."/>
            <person name="Detter J.C."/>
            <person name="Glavina T."/>
            <person name="Goodstein D."/>
            <person name="Hadi M.Z."/>
            <person name="Hellsten U."/>
            <person name="Hildebrand M."/>
            <person name="Jenkins B.D."/>
            <person name="Jurka J."/>
            <person name="Kapitonov V.V."/>
            <person name="Kroger N."/>
            <person name="Lau W.W."/>
            <person name="Lane T.W."/>
            <person name="Larimer F.W."/>
            <person name="Lippmeier J.C."/>
            <person name="Lucas S."/>
            <person name="Medina M."/>
            <person name="Montsant A."/>
            <person name="Obornik M."/>
            <person name="Parker M.S."/>
            <person name="Palenik B."/>
            <person name="Pazour G.J."/>
            <person name="Richardson P.M."/>
            <person name="Rynearson T.A."/>
            <person name="Saito M.A."/>
            <person name="Schwartz D.C."/>
            <person name="Thamatrakoln K."/>
            <person name="Valentin K."/>
            <person name="Vardi A."/>
            <person name="Wilkerson F.P."/>
            <person name="Rokhsar D.S."/>
        </authorList>
    </citation>
    <scope>NUCLEOTIDE SEQUENCE [LARGE SCALE GENOMIC DNA]</scope>
    <source>
        <strain evidence="9 10">CCMP1335</strain>
    </source>
</reference>
<evidence type="ECO:0000256" key="8">
    <source>
        <dbReference type="SAM" id="Phobius"/>
    </source>
</evidence>
<dbReference type="KEGG" id="tps:THAPSDRAFT_8728"/>
<comment type="subcellular location">
    <subcellularLocation>
        <location evidence="1">Membrane</location>
        <topology evidence="1">Multi-pass membrane protein</topology>
    </subcellularLocation>
</comment>
<evidence type="ECO:0000256" key="2">
    <source>
        <dbReference type="ARBA" id="ARBA00022448"/>
    </source>
</evidence>
<dbReference type="GO" id="GO:0005247">
    <property type="term" value="F:voltage-gated chloride channel activity"/>
    <property type="evidence" value="ECO:0000318"/>
    <property type="project" value="GO_Central"/>
</dbReference>
<feature type="transmembrane region" description="Helical" evidence="8">
    <location>
        <begin position="21"/>
        <end position="43"/>
    </location>
</feature>
<dbReference type="InParanoid" id="B8LBV5"/>
<dbReference type="OMA" id="IVFRANY"/>
<feature type="coiled-coil region" evidence="7">
    <location>
        <begin position="498"/>
        <end position="525"/>
    </location>
</feature>
<protein>
    <submittedName>
        <fullName evidence="9">Uncharacterized protein</fullName>
    </submittedName>
</protein>
<dbReference type="eggNOG" id="ENOG502S7K9">
    <property type="taxonomic scope" value="Eukaryota"/>
</dbReference>
<keyword evidence="2" id="KW-0813">Transport</keyword>
<sequence>MIDYFKGVYSLNLLLRVHGSALYKGSIAGFFSVLIYLAVDLHWNRYGRHDGAVDLPVDDLEHPYGIGVLVSSVGFLIVFRANYGYQRYWEACTAVHHFMSKWCDATMHTAVFHLQSSHYDGVRPHSFFDHDELNTLNLTRERRRGGEEGGGLKGVNELKSVYNVEGVRNQSTVNIICNNARHSSVTTTRQEQAQTTINPINNPSPEILQRIALNAQYFPSAQVPKQSFASRPNNQTPPLFLQELAHLSSLLCAVALSTLRNDIEEEESPLGVYVTGMPWPASDPDQLPKATKEEFQHKSSFLKNVRYWSGIDRTPHHRSKYNATRPFLIIGGVSDNEIAFLQKARGPHAKTQLAWAWLSDFIVREHLAGSLGEVHSAIIMPFLMEQYTNAKWIGCLLTFLTVTCLVGLHEVARELSNPFRNMPNELPLCTFQATYNEALCTMFAGYNPDSYWDPEAYQRALEAMALGKVHQCRDTTECGGTGDANIAVAEVKVDDNAVKELQDILAKQTLEIEELVRMLDEYGDECLAVFRRFDIDTIDLAKQLFGL</sequence>
<evidence type="ECO:0000313" key="10">
    <source>
        <dbReference type="Proteomes" id="UP000001449"/>
    </source>
</evidence>
<dbReference type="InterPro" id="IPR044669">
    <property type="entry name" value="YneE/VCCN1/2-like"/>
</dbReference>
<dbReference type="AlphaFoldDB" id="B8LBV5"/>
<keyword evidence="7" id="KW-0175">Coiled coil</keyword>
<dbReference type="GeneID" id="7443292"/>
<dbReference type="HOGENOM" id="CLU_494765_0_0_1"/>
<dbReference type="PANTHER" id="PTHR33281:SF20">
    <property type="match status" value="1"/>
</dbReference>
<name>B8LBV5_THAPS</name>
<dbReference type="PANTHER" id="PTHR33281">
    <property type="entry name" value="UPF0187 PROTEIN YNEE"/>
    <property type="match status" value="1"/>
</dbReference>
<keyword evidence="5" id="KW-0406">Ion transport</keyword>
<reference evidence="9 10" key="2">
    <citation type="journal article" date="2008" name="Nature">
        <title>The Phaeodactylum genome reveals the evolutionary history of diatom genomes.</title>
        <authorList>
            <person name="Bowler C."/>
            <person name="Allen A.E."/>
            <person name="Badger J.H."/>
            <person name="Grimwood J."/>
            <person name="Jabbari K."/>
            <person name="Kuo A."/>
            <person name="Maheswari U."/>
            <person name="Martens C."/>
            <person name="Maumus F."/>
            <person name="Otillar R.P."/>
            <person name="Rayko E."/>
            <person name="Salamov A."/>
            <person name="Vandepoele K."/>
            <person name="Beszteri B."/>
            <person name="Gruber A."/>
            <person name="Heijde M."/>
            <person name="Katinka M."/>
            <person name="Mock T."/>
            <person name="Valentin K."/>
            <person name="Verret F."/>
            <person name="Berges J.A."/>
            <person name="Brownlee C."/>
            <person name="Cadoret J.P."/>
            <person name="Chiovitti A."/>
            <person name="Choi C.J."/>
            <person name="Coesel S."/>
            <person name="De Martino A."/>
            <person name="Detter J.C."/>
            <person name="Durkin C."/>
            <person name="Falciatore A."/>
            <person name="Fournet J."/>
            <person name="Haruta M."/>
            <person name="Huysman M.J."/>
            <person name="Jenkins B.D."/>
            <person name="Jiroutova K."/>
            <person name="Jorgensen R.E."/>
            <person name="Joubert Y."/>
            <person name="Kaplan A."/>
            <person name="Kroger N."/>
            <person name="Kroth P.G."/>
            <person name="La Roche J."/>
            <person name="Lindquist E."/>
            <person name="Lommer M."/>
            <person name="Martin-Jezequel V."/>
            <person name="Lopez P.J."/>
            <person name="Lucas S."/>
            <person name="Mangogna M."/>
            <person name="McGinnis K."/>
            <person name="Medlin L.K."/>
            <person name="Montsant A."/>
            <person name="Oudot-Le Secq M.P."/>
            <person name="Napoli C."/>
            <person name="Obornik M."/>
            <person name="Parker M.S."/>
            <person name="Petit J.L."/>
            <person name="Porcel B.M."/>
            <person name="Poulsen N."/>
            <person name="Robison M."/>
            <person name="Rychlewski L."/>
            <person name="Rynearson T.A."/>
            <person name="Schmutz J."/>
            <person name="Shapiro H."/>
            <person name="Siaut M."/>
            <person name="Stanley M."/>
            <person name="Sussman M.R."/>
            <person name="Taylor A.R."/>
            <person name="Vardi A."/>
            <person name="von Dassow P."/>
            <person name="Vyverman W."/>
            <person name="Willis A."/>
            <person name="Wyrwicz L.S."/>
            <person name="Rokhsar D.S."/>
            <person name="Weissenbach J."/>
            <person name="Armbrust E.V."/>
            <person name="Green B.R."/>
            <person name="Van de Peer Y."/>
            <person name="Grigoriev I.V."/>
        </authorList>
    </citation>
    <scope>NUCLEOTIDE SEQUENCE [LARGE SCALE GENOMIC DNA]</scope>
    <source>
        <strain evidence="9 10">CCMP1335</strain>
    </source>
</reference>
<dbReference type="EMBL" id="DS999415">
    <property type="protein sequence ID" value="EED87249.1"/>
    <property type="molecule type" value="Genomic_DNA"/>
</dbReference>